<protein>
    <submittedName>
        <fullName evidence="2">GNAT family N-acetyltransferase</fullName>
    </submittedName>
</protein>
<sequence>MGITSKILTSETRALIDANLVEAYREFGRWQHSSQLVEKNGVLLVAGTTSFPLLMNYVVRFDSQIAASTVIDEAKRFFNALGRGFSIVSRGQADRDLEAAAADAGMEPVVAVPWMVLDHQVADPQLPPNVEIKRVTDEQGILDAQQINADAFESLDFPRTETEAIFGVPARLLSPNLRVYVAYLDGEPVSTAMLLLTSQIAGVYWVGTKPSARGHGLAEACCRLASNAGFSAGAKWAVLQASPMGEPVYQRIGYRTMNDQFKCYLAAA</sequence>
<evidence type="ECO:0000313" key="2">
    <source>
        <dbReference type="EMBL" id="NEZ65355.1"/>
    </source>
</evidence>
<evidence type="ECO:0000259" key="1">
    <source>
        <dbReference type="PROSITE" id="PS51186"/>
    </source>
</evidence>
<dbReference type="GO" id="GO:0016747">
    <property type="term" value="F:acyltransferase activity, transferring groups other than amino-acyl groups"/>
    <property type="evidence" value="ECO:0007669"/>
    <property type="project" value="InterPro"/>
</dbReference>
<keyword evidence="2" id="KW-0808">Transferase</keyword>
<feature type="domain" description="N-acetyltransferase" evidence="1">
    <location>
        <begin position="130"/>
        <end position="268"/>
    </location>
</feature>
<dbReference type="SUPFAM" id="SSF55729">
    <property type="entry name" value="Acyl-CoA N-acyltransferases (Nat)"/>
    <property type="match status" value="1"/>
</dbReference>
<organism evidence="2 3">
    <name type="scientific">Adonisia turfae CCMR0082</name>
    <dbReference type="NCBI Taxonomy" id="2304604"/>
    <lineage>
        <taxon>Bacteria</taxon>
        <taxon>Bacillati</taxon>
        <taxon>Cyanobacteriota</taxon>
        <taxon>Adonisia</taxon>
        <taxon>Adonisia turfae</taxon>
    </lineage>
</organism>
<dbReference type="InterPro" id="IPR016181">
    <property type="entry name" value="Acyl_CoA_acyltransferase"/>
</dbReference>
<dbReference type="Proteomes" id="UP000473574">
    <property type="component" value="Unassembled WGS sequence"/>
</dbReference>
<gene>
    <name evidence="2" type="ORF">D0962_21700</name>
</gene>
<dbReference type="AlphaFoldDB" id="A0A6M0SA39"/>
<comment type="caution">
    <text evidence="2">The sequence shown here is derived from an EMBL/GenBank/DDBJ whole genome shotgun (WGS) entry which is preliminary data.</text>
</comment>
<dbReference type="InterPro" id="IPR000182">
    <property type="entry name" value="GNAT_dom"/>
</dbReference>
<dbReference type="PROSITE" id="PS51186">
    <property type="entry name" value="GNAT"/>
    <property type="match status" value="1"/>
</dbReference>
<dbReference type="EMBL" id="QZCE01000002">
    <property type="protein sequence ID" value="NEZ65355.1"/>
    <property type="molecule type" value="Genomic_DNA"/>
</dbReference>
<dbReference type="Gene3D" id="3.40.630.30">
    <property type="match status" value="1"/>
</dbReference>
<accession>A0A6M0SA39</accession>
<reference evidence="2 3" key="1">
    <citation type="journal article" date="2020" name="Microb. Ecol.">
        <title>Ecogenomics of the Marine Benthic Filamentous Cyanobacterium Adonisia.</title>
        <authorList>
            <person name="Walter J.M."/>
            <person name="Coutinho F.H."/>
            <person name="Leomil L."/>
            <person name="Hargreaves P.I."/>
            <person name="Campeao M.E."/>
            <person name="Vieira V.V."/>
            <person name="Silva B.S."/>
            <person name="Fistarol G.O."/>
            <person name="Salomon P.S."/>
            <person name="Sawabe T."/>
            <person name="Mino S."/>
            <person name="Hosokawa M."/>
            <person name="Miyashita H."/>
            <person name="Maruyama F."/>
            <person name="van Verk M.C."/>
            <person name="Dutilh B.E."/>
            <person name="Thompson C.C."/>
            <person name="Thompson F.L."/>
        </authorList>
    </citation>
    <scope>NUCLEOTIDE SEQUENCE [LARGE SCALE GENOMIC DNA]</scope>
    <source>
        <strain evidence="2 3">CCMR0082</strain>
    </source>
</reference>
<evidence type="ECO:0000313" key="3">
    <source>
        <dbReference type="Proteomes" id="UP000473574"/>
    </source>
</evidence>
<proteinExistence type="predicted"/>
<dbReference type="CDD" id="cd04301">
    <property type="entry name" value="NAT_SF"/>
    <property type="match status" value="1"/>
</dbReference>
<dbReference type="Pfam" id="PF00583">
    <property type="entry name" value="Acetyltransf_1"/>
    <property type="match status" value="1"/>
</dbReference>
<name>A0A6M0SA39_9CYAN</name>